<dbReference type="STRING" id="670483.S7Q0U2"/>
<dbReference type="PROSITE" id="PS50006">
    <property type="entry name" value="FHA_DOMAIN"/>
    <property type="match status" value="1"/>
</dbReference>
<dbReference type="OMA" id="TDLHSHH"/>
<feature type="region of interest" description="Disordered" evidence="1">
    <location>
        <begin position="478"/>
        <end position="504"/>
    </location>
</feature>
<dbReference type="HOGENOM" id="CLU_015159_0_0_1"/>
<evidence type="ECO:0000259" key="2">
    <source>
        <dbReference type="PROSITE" id="PS50006"/>
    </source>
</evidence>
<feature type="domain" description="FHA" evidence="2">
    <location>
        <begin position="55"/>
        <end position="110"/>
    </location>
</feature>
<protein>
    <recommendedName>
        <fullName evidence="2">FHA domain-containing protein</fullName>
    </recommendedName>
</protein>
<reference evidence="3 4" key="1">
    <citation type="journal article" date="2012" name="Science">
        <title>The Paleozoic origin of enzymatic lignin decomposition reconstructed from 31 fungal genomes.</title>
        <authorList>
            <person name="Floudas D."/>
            <person name="Binder M."/>
            <person name="Riley R."/>
            <person name="Barry K."/>
            <person name="Blanchette R.A."/>
            <person name="Henrissat B."/>
            <person name="Martinez A.T."/>
            <person name="Otillar R."/>
            <person name="Spatafora J.W."/>
            <person name="Yadav J.S."/>
            <person name="Aerts A."/>
            <person name="Benoit I."/>
            <person name="Boyd A."/>
            <person name="Carlson A."/>
            <person name="Copeland A."/>
            <person name="Coutinho P.M."/>
            <person name="de Vries R.P."/>
            <person name="Ferreira P."/>
            <person name="Findley K."/>
            <person name="Foster B."/>
            <person name="Gaskell J."/>
            <person name="Glotzer D."/>
            <person name="Gorecki P."/>
            <person name="Heitman J."/>
            <person name="Hesse C."/>
            <person name="Hori C."/>
            <person name="Igarashi K."/>
            <person name="Jurgens J.A."/>
            <person name="Kallen N."/>
            <person name="Kersten P."/>
            <person name="Kohler A."/>
            <person name="Kuees U."/>
            <person name="Kumar T.K.A."/>
            <person name="Kuo A."/>
            <person name="LaButti K."/>
            <person name="Larrondo L.F."/>
            <person name="Lindquist E."/>
            <person name="Ling A."/>
            <person name="Lombard V."/>
            <person name="Lucas S."/>
            <person name="Lundell T."/>
            <person name="Martin R."/>
            <person name="McLaughlin D.J."/>
            <person name="Morgenstern I."/>
            <person name="Morin E."/>
            <person name="Murat C."/>
            <person name="Nagy L.G."/>
            <person name="Nolan M."/>
            <person name="Ohm R.A."/>
            <person name="Patyshakuliyeva A."/>
            <person name="Rokas A."/>
            <person name="Ruiz-Duenas F.J."/>
            <person name="Sabat G."/>
            <person name="Salamov A."/>
            <person name="Samejima M."/>
            <person name="Schmutz J."/>
            <person name="Slot J.C."/>
            <person name="St John F."/>
            <person name="Stenlid J."/>
            <person name="Sun H."/>
            <person name="Sun S."/>
            <person name="Syed K."/>
            <person name="Tsang A."/>
            <person name="Wiebenga A."/>
            <person name="Young D."/>
            <person name="Pisabarro A."/>
            <person name="Eastwood D.C."/>
            <person name="Martin F."/>
            <person name="Cullen D."/>
            <person name="Grigoriev I.V."/>
            <person name="Hibbett D.S."/>
        </authorList>
    </citation>
    <scope>NUCLEOTIDE SEQUENCE [LARGE SCALE GENOMIC DNA]</scope>
    <source>
        <strain evidence="3 4">ATCC 11539</strain>
    </source>
</reference>
<feature type="region of interest" description="Disordered" evidence="1">
    <location>
        <begin position="310"/>
        <end position="378"/>
    </location>
</feature>
<feature type="compositionally biased region" description="Low complexity" evidence="1">
    <location>
        <begin position="174"/>
        <end position="202"/>
    </location>
</feature>
<gene>
    <name evidence="3" type="ORF">GLOTRDRAFT_140052</name>
</gene>
<proteinExistence type="predicted"/>
<feature type="compositionally biased region" description="Basic and acidic residues" evidence="1">
    <location>
        <begin position="206"/>
        <end position="215"/>
    </location>
</feature>
<dbReference type="eggNOG" id="ENOG502SEM6">
    <property type="taxonomic scope" value="Eukaryota"/>
</dbReference>
<dbReference type="GeneID" id="19304424"/>
<feature type="compositionally biased region" description="Low complexity" evidence="1">
    <location>
        <begin position="430"/>
        <end position="443"/>
    </location>
</feature>
<name>S7Q0U2_GLOTA</name>
<feature type="compositionally biased region" description="Basic and acidic residues" evidence="1">
    <location>
        <begin position="336"/>
        <end position="345"/>
    </location>
</feature>
<dbReference type="Gene3D" id="2.60.200.20">
    <property type="match status" value="1"/>
</dbReference>
<dbReference type="InterPro" id="IPR008984">
    <property type="entry name" value="SMAD_FHA_dom_sf"/>
</dbReference>
<dbReference type="PANTHER" id="PTHR15715:SF37">
    <property type="entry name" value="LD47843P"/>
    <property type="match status" value="1"/>
</dbReference>
<feature type="region of interest" description="Disordered" evidence="1">
    <location>
        <begin position="419"/>
        <end position="459"/>
    </location>
</feature>
<feature type="region of interest" description="Disordered" evidence="1">
    <location>
        <begin position="169"/>
        <end position="234"/>
    </location>
</feature>
<dbReference type="EMBL" id="KB469306">
    <property type="protein sequence ID" value="EPQ53127.1"/>
    <property type="molecule type" value="Genomic_DNA"/>
</dbReference>
<keyword evidence="4" id="KW-1185">Reference proteome</keyword>
<dbReference type="Proteomes" id="UP000030669">
    <property type="component" value="Unassembled WGS sequence"/>
</dbReference>
<organism evidence="3 4">
    <name type="scientific">Gloeophyllum trabeum (strain ATCC 11539 / FP-39264 / Madison 617)</name>
    <name type="common">Brown rot fungus</name>
    <dbReference type="NCBI Taxonomy" id="670483"/>
    <lineage>
        <taxon>Eukaryota</taxon>
        <taxon>Fungi</taxon>
        <taxon>Dikarya</taxon>
        <taxon>Basidiomycota</taxon>
        <taxon>Agaricomycotina</taxon>
        <taxon>Agaricomycetes</taxon>
        <taxon>Gloeophyllales</taxon>
        <taxon>Gloeophyllaceae</taxon>
        <taxon>Gloeophyllum</taxon>
    </lineage>
</organism>
<dbReference type="RefSeq" id="XP_007868424.1">
    <property type="nucleotide sequence ID" value="XM_007870233.1"/>
</dbReference>
<dbReference type="InterPro" id="IPR000253">
    <property type="entry name" value="FHA_dom"/>
</dbReference>
<accession>S7Q0U2</accession>
<dbReference type="InterPro" id="IPR051176">
    <property type="entry name" value="Cent_Immune-Sig_Mod"/>
</dbReference>
<dbReference type="KEGG" id="gtr:GLOTRDRAFT_140052"/>
<dbReference type="SMART" id="SM00240">
    <property type="entry name" value="FHA"/>
    <property type="match status" value="1"/>
</dbReference>
<sequence>MDIAEHFVGESQAQGRRVTRSLPQRAVTGVKLYIEKNGDQPSRVMTFSKSQTITVKVGRKSAATFEEDCWPADEAMFRCPVVSRKHAKIVFSDAGNAYVMDLGSHHGTHILKPGEVVSRRLKAQTPATLSDGDVVTFGKTVKTDNELVRPVTARIQLLHDTISDRPITFRRVPSKAAPSSSTTSPVKPSSGGRFGLFYSSSSSDEEPSRSDKERDSDVEEVPRPGPSSAAQPLEELVTLNRLEGNRDARPDLSARLPSLRALNINFNPIWRRIMAPHMPLAALSLPAGHTSLDDVSSDIGEAEIDSDYNRLSSSPERVCVDPSEAGDVRSVSRRSSPVEKDDVPWRDTSYFAQGNEIQERGSNEGDNLTSSRSDHDILPSVRDSFENMSQDIYESEDAYIPSLGQSGNRYTEIDDEHPEYASASQIAEENTSNNPSRSVSSSSYREGEEVDGQGAPDHSEFDRFIYCDMEISSPSVVSLSSRASPVHSESEPARNTDSPAVPVTGSDLQANLTAFDEGLRDLKIRLETHIAATKETLETHDHRVAGVKDLCSSLSERLTSEMPADISTRVKDVEDRVSEFQAEIQKNAEYWSSTAGYREEFLENLETVKKLAGDMRALQEVMSAELASELQALRDARTGASQAARQLQVEAQRLHATRPLKRKRCRSLIDEADVGGGMEVDEPRPAKRNRILSSVVGTATAVTIGAVATWSALAFT</sequence>
<dbReference type="Pfam" id="PF00498">
    <property type="entry name" value="FHA"/>
    <property type="match status" value="1"/>
</dbReference>
<dbReference type="SUPFAM" id="SSF49879">
    <property type="entry name" value="SMAD/FHA domain"/>
    <property type="match status" value="1"/>
</dbReference>
<evidence type="ECO:0000313" key="4">
    <source>
        <dbReference type="Proteomes" id="UP000030669"/>
    </source>
</evidence>
<evidence type="ECO:0000256" key="1">
    <source>
        <dbReference type="SAM" id="MobiDB-lite"/>
    </source>
</evidence>
<dbReference type="PANTHER" id="PTHR15715">
    <property type="entry name" value="CENTROSOMAL PROTEIN OF 170 KDA"/>
    <property type="match status" value="1"/>
</dbReference>
<dbReference type="AlphaFoldDB" id="S7Q0U2"/>
<dbReference type="OrthoDB" id="4096268at2759"/>
<dbReference type="CDD" id="cd00060">
    <property type="entry name" value="FHA"/>
    <property type="match status" value="1"/>
</dbReference>
<evidence type="ECO:0000313" key="3">
    <source>
        <dbReference type="EMBL" id="EPQ53127.1"/>
    </source>
</evidence>